<dbReference type="Proteomes" id="UP000642748">
    <property type="component" value="Unassembled WGS sequence"/>
</dbReference>
<gene>
    <name evidence="1" type="ORF">Raf01_53570</name>
</gene>
<keyword evidence="2" id="KW-1185">Reference proteome</keyword>
<protein>
    <submittedName>
        <fullName evidence="1">Uncharacterized protein</fullName>
    </submittedName>
</protein>
<name>A0A8J3VSF5_9ACTN</name>
<organism evidence="1 2">
    <name type="scientific">Rugosimonospora africana</name>
    <dbReference type="NCBI Taxonomy" id="556532"/>
    <lineage>
        <taxon>Bacteria</taxon>
        <taxon>Bacillati</taxon>
        <taxon>Actinomycetota</taxon>
        <taxon>Actinomycetes</taxon>
        <taxon>Micromonosporales</taxon>
        <taxon>Micromonosporaceae</taxon>
        <taxon>Rugosimonospora</taxon>
    </lineage>
</organism>
<reference evidence="1" key="1">
    <citation type="submission" date="2021-01" db="EMBL/GenBank/DDBJ databases">
        <title>Whole genome shotgun sequence of Rugosimonospora africana NBRC 104875.</title>
        <authorList>
            <person name="Komaki H."/>
            <person name="Tamura T."/>
        </authorList>
    </citation>
    <scope>NUCLEOTIDE SEQUENCE</scope>
    <source>
        <strain evidence="1">NBRC 104875</strain>
    </source>
</reference>
<dbReference type="RefSeq" id="WP_239133933.1">
    <property type="nucleotide sequence ID" value="NZ_BONZ01000050.1"/>
</dbReference>
<dbReference type="EMBL" id="BONZ01000050">
    <property type="protein sequence ID" value="GIH17185.1"/>
    <property type="molecule type" value="Genomic_DNA"/>
</dbReference>
<evidence type="ECO:0000313" key="1">
    <source>
        <dbReference type="EMBL" id="GIH17185.1"/>
    </source>
</evidence>
<dbReference type="AlphaFoldDB" id="A0A8J3VSF5"/>
<sequence>MRLITSPQRRTPGGYSFGVIPTCPDCGGPGVPLMFGLPVREAFDAAADGQLALGGCIVDDEPPNWQCAQQHRWRDADEMAWERQLLTVLVAHGYTERGD</sequence>
<evidence type="ECO:0000313" key="2">
    <source>
        <dbReference type="Proteomes" id="UP000642748"/>
    </source>
</evidence>
<accession>A0A8J3VSF5</accession>
<proteinExistence type="predicted"/>
<comment type="caution">
    <text evidence="1">The sequence shown here is derived from an EMBL/GenBank/DDBJ whole genome shotgun (WGS) entry which is preliminary data.</text>
</comment>